<dbReference type="PROSITE" id="PS00859">
    <property type="entry name" value="GTP_CYCLOHYDROL_1_1"/>
    <property type="match status" value="1"/>
</dbReference>
<dbReference type="Proteomes" id="UP001374579">
    <property type="component" value="Unassembled WGS sequence"/>
</dbReference>
<keyword evidence="13" id="KW-1185">Reference proteome</keyword>
<name>A0AAN9BJ43_9CAEN</name>
<comment type="pathway">
    <text evidence="1">Cofactor biosynthesis; 7,8-dihydroneopterin triphosphate biosynthesis; 7,8-dihydroneopterin triphosphate from GTP: step 1/1.</text>
</comment>
<evidence type="ECO:0000256" key="6">
    <source>
        <dbReference type="ARBA" id="ARBA00022801"/>
    </source>
</evidence>
<dbReference type="EMBL" id="JBAMIC010000008">
    <property type="protein sequence ID" value="KAK7104110.1"/>
    <property type="molecule type" value="Genomic_DNA"/>
</dbReference>
<organism evidence="12 13">
    <name type="scientific">Littorina saxatilis</name>
    <dbReference type="NCBI Taxonomy" id="31220"/>
    <lineage>
        <taxon>Eukaryota</taxon>
        <taxon>Metazoa</taxon>
        <taxon>Spiralia</taxon>
        <taxon>Lophotrochozoa</taxon>
        <taxon>Mollusca</taxon>
        <taxon>Gastropoda</taxon>
        <taxon>Caenogastropoda</taxon>
        <taxon>Littorinimorpha</taxon>
        <taxon>Littorinoidea</taxon>
        <taxon>Littorinidae</taxon>
        <taxon>Littorina</taxon>
    </lineage>
</organism>
<dbReference type="InterPro" id="IPR020602">
    <property type="entry name" value="GTP_CycHdrlase_I_dom"/>
</dbReference>
<dbReference type="GO" id="GO:0005525">
    <property type="term" value="F:GTP binding"/>
    <property type="evidence" value="ECO:0007669"/>
    <property type="project" value="UniProtKB-KW"/>
</dbReference>
<sequence length="208" mass="23049">MSPRNPDPDVELNEKIQRITMVRQTSQDPASSSSSPSASAAGAGAGATAGNSEDQNEQQKKFVLENGIVKKVNAAKRDPATETILVADMAKHYRAILQDLGENTQRQGLLKTPERAAKALMFFTKGYQENIQEMNQALKGPQEDVFRFESEEDVLNDAVFDEDHDEMVIVKDIEMFSLCEHHLVPFMGKVSIGYLPNNRILGLSKLAR</sequence>
<dbReference type="AlphaFoldDB" id="A0AAN9BJ43"/>
<dbReference type="EC" id="3.5.4.16" evidence="3"/>
<gene>
    <name evidence="12" type="ORF">V1264_018878</name>
</gene>
<keyword evidence="7" id="KW-0783">Tetrahydrobiopterin biosynthesis</keyword>
<protein>
    <recommendedName>
        <fullName evidence="4">GTP cyclohydrolase 1</fullName>
        <ecNumber evidence="3">3.5.4.16</ecNumber>
    </recommendedName>
    <alternativeName>
        <fullName evidence="9">GTP cyclohydrolase I</fullName>
    </alternativeName>
</protein>
<dbReference type="Gene3D" id="3.30.1130.10">
    <property type="match status" value="1"/>
</dbReference>
<feature type="compositionally biased region" description="Low complexity" evidence="10">
    <location>
        <begin position="30"/>
        <end position="52"/>
    </location>
</feature>
<dbReference type="SUPFAM" id="SSF55620">
    <property type="entry name" value="Tetrahydrobiopterin biosynthesis enzymes-like"/>
    <property type="match status" value="1"/>
</dbReference>
<evidence type="ECO:0000256" key="1">
    <source>
        <dbReference type="ARBA" id="ARBA00005080"/>
    </source>
</evidence>
<evidence type="ECO:0000259" key="11">
    <source>
        <dbReference type="Pfam" id="PF01227"/>
    </source>
</evidence>
<comment type="caution">
    <text evidence="12">The sequence shown here is derived from an EMBL/GenBank/DDBJ whole genome shotgun (WGS) entry which is preliminary data.</text>
</comment>
<reference evidence="12 13" key="1">
    <citation type="submission" date="2024-02" db="EMBL/GenBank/DDBJ databases">
        <title>Chromosome-scale genome assembly of the rough periwinkle Littorina saxatilis.</title>
        <authorList>
            <person name="De Jode A."/>
            <person name="Faria R."/>
            <person name="Formenti G."/>
            <person name="Sims Y."/>
            <person name="Smith T.P."/>
            <person name="Tracey A."/>
            <person name="Wood J.M.D."/>
            <person name="Zagrodzka Z.B."/>
            <person name="Johannesson K."/>
            <person name="Butlin R.K."/>
            <person name="Leder E.H."/>
        </authorList>
    </citation>
    <scope>NUCLEOTIDE SEQUENCE [LARGE SCALE GENOMIC DNA]</scope>
    <source>
        <strain evidence="12">Snail1</strain>
        <tissue evidence="12">Muscle</tissue>
    </source>
</reference>
<evidence type="ECO:0000256" key="5">
    <source>
        <dbReference type="ARBA" id="ARBA00022741"/>
    </source>
</evidence>
<comment type="similarity">
    <text evidence="2">Belongs to the GTP cyclohydrolase I family.</text>
</comment>
<dbReference type="GO" id="GO:0008270">
    <property type="term" value="F:zinc ion binding"/>
    <property type="evidence" value="ECO:0007669"/>
    <property type="project" value="TreeGrafter"/>
</dbReference>
<feature type="domain" description="GTP cyclohydrolase I" evidence="11">
    <location>
        <begin position="153"/>
        <end position="208"/>
    </location>
</feature>
<evidence type="ECO:0000256" key="3">
    <source>
        <dbReference type="ARBA" id="ARBA00012715"/>
    </source>
</evidence>
<feature type="domain" description="GTP cyclohydrolase I" evidence="11">
    <location>
        <begin position="90"/>
        <end position="137"/>
    </location>
</feature>
<dbReference type="InterPro" id="IPR018234">
    <property type="entry name" value="GTP_CycHdrlase_I_CS"/>
</dbReference>
<evidence type="ECO:0000256" key="10">
    <source>
        <dbReference type="SAM" id="MobiDB-lite"/>
    </source>
</evidence>
<dbReference type="InterPro" id="IPR043134">
    <property type="entry name" value="GTP-CH-I_N"/>
</dbReference>
<dbReference type="GO" id="GO:0006729">
    <property type="term" value="P:tetrahydrobiopterin biosynthetic process"/>
    <property type="evidence" value="ECO:0007669"/>
    <property type="project" value="UniProtKB-KW"/>
</dbReference>
<dbReference type="InterPro" id="IPR043133">
    <property type="entry name" value="GTP-CH-I_C/QueF"/>
</dbReference>
<dbReference type="InterPro" id="IPR001474">
    <property type="entry name" value="GTP_CycHdrlase_I"/>
</dbReference>
<keyword evidence="8" id="KW-0342">GTP-binding</keyword>
<evidence type="ECO:0000256" key="4">
    <source>
        <dbReference type="ARBA" id="ARBA00017272"/>
    </source>
</evidence>
<accession>A0AAN9BJ43</accession>
<dbReference type="GO" id="GO:0005737">
    <property type="term" value="C:cytoplasm"/>
    <property type="evidence" value="ECO:0007669"/>
    <property type="project" value="TreeGrafter"/>
</dbReference>
<keyword evidence="5" id="KW-0547">Nucleotide-binding</keyword>
<evidence type="ECO:0000313" key="12">
    <source>
        <dbReference type="EMBL" id="KAK7104110.1"/>
    </source>
</evidence>
<evidence type="ECO:0000256" key="2">
    <source>
        <dbReference type="ARBA" id="ARBA00008085"/>
    </source>
</evidence>
<dbReference type="Pfam" id="PF01227">
    <property type="entry name" value="GTP_cyclohydroI"/>
    <property type="match status" value="2"/>
</dbReference>
<keyword evidence="6" id="KW-0378">Hydrolase</keyword>
<dbReference type="GO" id="GO:0046654">
    <property type="term" value="P:tetrahydrofolate biosynthetic process"/>
    <property type="evidence" value="ECO:0007669"/>
    <property type="project" value="InterPro"/>
</dbReference>
<evidence type="ECO:0000256" key="9">
    <source>
        <dbReference type="ARBA" id="ARBA00030854"/>
    </source>
</evidence>
<dbReference type="Gene3D" id="1.10.286.10">
    <property type="match status" value="1"/>
</dbReference>
<dbReference type="PANTHER" id="PTHR11109">
    <property type="entry name" value="GTP CYCLOHYDROLASE I"/>
    <property type="match status" value="1"/>
</dbReference>
<proteinExistence type="inferred from homology"/>
<evidence type="ECO:0000313" key="13">
    <source>
        <dbReference type="Proteomes" id="UP001374579"/>
    </source>
</evidence>
<feature type="region of interest" description="Disordered" evidence="10">
    <location>
        <begin position="1"/>
        <end position="57"/>
    </location>
</feature>
<dbReference type="PANTHER" id="PTHR11109:SF7">
    <property type="entry name" value="GTP CYCLOHYDROLASE 1"/>
    <property type="match status" value="1"/>
</dbReference>
<evidence type="ECO:0000256" key="8">
    <source>
        <dbReference type="ARBA" id="ARBA00023134"/>
    </source>
</evidence>
<dbReference type="FunFam" id="1.10.286.10:FF:000003">
    <property type="entry name" value="GTP cyclohydrolase 1"/>
    <property type="match status" value="1"/>
</dbReference>
<dbReference type="GO" id="GO:0003934">
    <property type="term" value="F:GTP cyclohydrolase I activity"/>
    <property type="evidence" value="ECO:0007669"/>
    <property type="project" value="UniProtKB-EC"/>
</dbReference>
<evidence type="ECO:0000256" key="7">
    <source>
        <dbReference type="ARBA" id="ARBA00023007"/>
    </source>
</evidence>